<accession>A0A5C5FYD2</accession>
<protein>
    <submittedName>
        <fullName evidence="2">Uncharacterized protein</fullName>
    </submittedName>
</protein>
<feature type="compositionally biased region" description="Basic residues" evidence="1">
    <location>
        <begin position="151"/>
        <end position="179"/>
    </location>
</feature>
<dbReference type="AlphaFoldDB" id="A0A5C5FYD2"/>
<dbReference type="EMBL" id="SOZI01000045">
    <property type="protein sequence ID" value="TNY21346.1"/>
    <property type="molecule type" value="Genomic_DNA"/>
</dbReference>
<evidence type="ECO:0000313" key="2">
    <source>
        <dbReference type="EMBL" id="TNY21346.1"/>
    </source>
</evidence>
<feature type="compositionally biased region" description="Pro residues" evidence="1">
    <location>
        <begin position="130"/>
        <end position="145"/>
    </location>
</feature>
<keyword evidence="3" id="KW-1185">Reference proteome</keyword>
<evidence type="ECO:0000313" key="3">
    <source>
        <dbReference type="Proteomes" id="UP000311382"/>
    </source>
</evidence>
<name>A0A5C5FYD2_9BASI</name>
<feature type="compositionally biased region" description="Low complexity" evidence="1">
    <location>
        <begin position="119"/>
        <end position="129"/>
    </location>
</feature>
<evidence type="ECO:0000256" key="1">
    <source>
        <dbReference type="SAM" id="MobiDB-lite"/>
    </source>
</evidence>
<feature type="region of interest" description="Disordered" evidence="1">
    <location>
        <begin position="1"/>
        <end position="33"/>
    </location>
</feature>
<comment type="caution">
    <text evidence="2">The sequence shown here is derived from an EMBL/GenBank/DDBJ whole genome shotgun (WGS) entry which is preliminary data.</text>
</comment>
<dbReference type="Proteomes" id="UP000311382">
    <property type="component" value="Unassembled WGS sequence"/>
</dbReference>
<organism evidence="2 3">
    <name type="scientific">Rhodotorula diobovata</name>
    <dbReference type="NCBI Taxonomy" id="5288"/>
    <lineage>
        <taxon>Eukaryota</taxon>
        <taxon>Fungi</taxon>
        <taxon>Dikarya</taxon>
        <taxon>Basidiomycota</taxon>
        <taxon>Pucciniomycotina</taxon>
        <taxon>Microbotryomycetes</taxon>
        <taxon>Sporidiobolales</taxon>
        <taxon>Sporidiobolaceae</taxon>
        <taxon>Rhodotorula</taxon>
    </lineage>
</organism>
<sequence>MALKRAGAGAGAAAAAAGGGEEGGGRTEGEAGGEGVRRVVLEVEPHAQGLGSFLDALPSLAHLSLRCFTTDAAAAFSALTPQTRARLREVEFSSSGYLHVRALSPHRFGRGASANPLSLPSRAASSLRPPLAPPLPLAPHPLLPRPDPHPRLPRRTQQRRPPRRGARPPRPARRGRARRGRADAEALGGVGRGACDGEEGGRARGGGRREAVAAAARGGRAASSGGGGALGSGACSCGAGSHAGRRRSVGSGEEARRGLCAGGCGARGRSGRAAAGRRVRSDGGGRV</sequence>
<gene>
    <name evidence="2" type="ORF">DMC30DRAFT_395119</name>
</gene>
<feature type="compositionally biased region" description="Low complexity" evidence="1">
    <location>
        <begin position="232"/>
        <end position="242"/>
    </location>
</feature>
<reference evidence="2 3" key="1">
    <citation type="submission" date="2019-03" db="EMBL/GenBank/DDBJ databases">
        <title>Rhodosporidium diobovatum UCD-FST 08-225 genome sequencing, assembly, and annotation.</title>
        <authorList>
            <person name="Fakankun I.U."/>
            <person name="Fristensky B."/>
            <person name="Levin D.B."/>
        </authorList>
    </citation>
    <scope>NUCLEOTIDE SEQUENCE [LARGE SCALE GENOMIC DNA]</scope>
    <source>
        <strain evidence="2 3">UCD-FST 08-225</strain>
    </source>
</reference>
<feature type="compositionally biased region" description="Basic and acidic residues" evidence="1">
    <location>
        <begin position="199"/>
        <end position="211"/>
    </location>
</feature>
<feature type="region of interest" description="Disordered" evidence="1">
    <location>
        <begin position="119"/>
        <end position="287"/>
    </location>
</feature>
<proteinExistence type="predicted"/>
<feature type="compositionally biased region" description="Basic and acidic residues" evidence="1">
    <location>
        <begin position="23"/>
        <end position="33"/>
    </location>
</feature>
<feature type="compositionally biased region" description="Low complexity" evidence="1">
    <location>
        <begin position="212"/>
        <end position="223"/>
    </location>
</feature>